<dbReference type="Pfam" id="PF01156">
    <property type="entry name" value="IU_nuc_hydro"/>
    <property type="match status" value="1"/>
</dbReference>
<evidence type="ECO:0000313" key="6">
    <source>
        <dbReference type="Proteomes" id="UP000629468"/>
    </source>
</evidence>
<dbReference type="SUPFAM" id="SSF53590">
    <property type="entry name" value="Nucleoside hydrolase"/>
    <property type="match status" value="1"/>
</dbReference>
<dbReference type="GO" id="GO:0006152">
    <property type="term" value="P:purine nucleoside catabolic process"/>
    <property type="evidence" value="ECO:0007669"/>
    <property type="project" value="TreeGrafter"/>
</dbReference>
<keyword evidence="2" id="KW-0378">Hydrolase</keyword>
<comment type="similarity">
    <text evidence="1">Belongs to the IUNH family.</text>
</comment>
<evidence type="ECO:0000313" key="5">
    <source>
        <dbReference type="EMBL" id="KAF7760703.1"/>
    </source>
</evidence>
<reference evidence="5 6" key="1">
    <citation type="journal article" name="Sci. Rep.">
        <title>Telomere-to-telomere assembled and centromere annotated genomes of the two main subspecies of the button mushroom Agaricus bisporus reveal especially polymorphic chromosome ends.</title>
        <authorList>
            <person name="Sonnenberg A.S.M."/>
            <person name="Sedaghat-Telgerd N."/>
            <person name="Lavrijssen B."/>
            <person name="Ohm R.A."/>
            <person name="Hendrickx P.M."/>
            <person name="Scholtmeijer K."/>
            <person name="Baars J.J.P."/>
            <person name="van Peer A."/>
        </authorList>
    </citation>
    <scope>NUCLEOTIDE SEQUENCE [LARGE SCALE GENOMIC DNA]</scope>
    <source>
        <strain evidence="5 6">H119_p4</strain>
    </source>
</reference>
<dbReference type="InterPro" id="IPR001910">
    <property type="entry name" value="Inosine/uridine_hydrolase_dom"/>
</dbReference>
<dbReference type="InterPro" id="IPR023186">
    <property type="entry name" value="IUNH"/>
</dbReference>
<accession>A0A8H7EW05</accession>
<organism evidence="5 6">
    <name type="scientific">Agaricus bisporus var. burnettii</name>
    <dbReference type="NCBI Taxonomy" id="192524"/>
    <lineage>
        <taxon>Eukaryota</taxon>
        <taxon>Fungi</taxon>
        <taxon>Dikarya</taxon>
        <taxon>Basidiomycota</taxon>
        <taxon>Agaricomycotina</taxon>
        <taxon>Agaricomycetes</taxon>
        <taxon>Agaricomycetidae</taxon>
        <taxon>Agaricales</taxon>
        <taxon>Agaricineae</taxon>
        <taxon>Agaricaceae</taxon>
        <taxon>Agaricus</taxon>
    </lineage>
</organism>
<comment type="caution">
    <text evidence="5">The sequence shown here is derived from an EMBL/GenBank/DDBJ whole genome shotgun (WGS) entry which is preliminary data.</text>
</comment>
<evidence type="ECO:0000256" key="1">
    <source>
        <dbReference type="ARBA" id="ARBA00009176"/>
    </source>
</evidence>
<dbReference type="GO" id="GO:0005829">
    <property type="term" value="C:cytosol"/>
    <property type="evidence" value="ECO:0007669"/>
    <property type="project" value="TreeGrafter"/>
</dbReference>
<sequence>MKNIWLDVDPGHDDAIALMLAIHCSNVNLIGVSTTHGNTSSSNTALNAARCLNAFGAPEHIKVYPGATKPLILPAKHDPEIHGEDGLGGVEGLPSVNEDPSILKRFVVDECGEQVRALEGMIKEIKRCWKNGKGEKVTLVTTGPMTNVALFVSCYEDFVAEGGAVEEIVFMGGGVGLGNRSAVAEYNILTDPHATQIVLDCPVKVTMIPINVTHTAIATHEIQYRLLTNSTAPSVLAQELPPAKTRLRHTLNTIITFFASTYKSVFQFHTGPPLHDALTIAYIQNPDLFKGKRYRVDVELNIGGHCMGETVVDVWDYRACRENTWGREGKNCFVVQDIDVPVFFDLFFDCVERCDQMSPLNQSR</sequence>
<dbReference type="Proteomes" id="UP000629468">
    <property type="component" value="Unassembled WGS sequence"/>
</dbReference>
<evidence type="ECO:0000259" key="4">
    <source>
        <dbReference type="Pfam" id="PF01156"/>
    </source>
</evidence>
<dbReference type="AlphaFoldDB" id="A0A8H7EW05"/>
<proteinExistence type="inferred from homology"/>
<protein>
    <recommendedName>
        <fullName evidence="4">Inosine/uridine-preferring nucleoside hydrolase domain-containing protein</fullName>
    </recommendedName>
</protein>
<dbReference type="EMBL" id="JABXXO010000014">
    <property type="protein sequence ID" value="KAF7760703.1"/>
    <property type="molecule type" value="Genomic_DNA"/>
</dbReference>
<gene>
    <name evidence="5" type="ORF">Agabi119p4_10112</name>
</gene>
<dbReference type="PANTHER" id="PTHR12304:SF4">
    <property type="entry name" value="URIDINE NUCLEOSIDASE"/>
    <property type="match status" value="1"/>
</dbReference>
<keyword evidence="3" id="KW-0326">Glycosidase</keyword>
<evidence type="ECO:0000256" key="3">
    <source>
        <dbReference type="ARBA" id="ARBA00023295"/>
    </source>
</evidence>
<dbReference type="InterPro" id="IPR015910">
    <property type="entry name" value="I/U_nuclsd_hydro_CS"/>
</dbReference>
<feature type="domain" description="Inosine/uridine-preferring nucleoside hydrolase" evidence="4">
    <location>
        <begin position="4"/>
        <end position="345"/>
    </location>
</feature>
<name>A0A8H7EW05_AGABI</name>
<dbReference type="GO" id="GO:0008477">
    <property type="term" value="F:purine nucleosidase activity"/>
    <property type="evidence" value="ECO:0007669"/>
    <property type="project" value="TreeGrafter"/>
</dbReference>
<dbReference type="PROSITE" id="PS01247">
    <property type="entry name" value="IUNH"/>
    <property type="match status" value="1"/>
</dbReference>
<dbReference type="PANTHER" id="PTHR12304">
    <property type="entry name" value="INOSINE-URIDINE PREFERRING NUCLEOSIDE HYDROLASE"/>
    <property type="match status" value="1"/>
</dbReference>
<dbReference type="InterPro" id="IPR036452">
    <property type="entry name" value="Ribo_hydro-like"/>
</dbReference>
<evidence type="ECO:0000256" key="2">
    <source>
        <dbReference type="ARBA" id="ARBA00022801"/>
    </source>
</evidence>
<dbReference type="Gene3D" id="3.90.245.10">
    <property type="entry name" value="Ribonucleoside hydrolase-like"/>
    <property type="match status" value="1"/>
</dbReference>
<dbReference type="GO" id="GO:0045437">
    <property type="term" value="F:uridine nucleosidase activity"/>
    <property type="evidence" value="ECO:0007669"/>
    <property type="project" value="UniProtKB-ARBA"/>
</dbReference>